<reference evidence="2" key="1">
    <citation type="journal article" date="2020" name="J. Eukaryot. Microbiol.">
        <title>De novo Sequencing, Assembly and Annotation of the Transcriptome for the Free-Living Testate Amoeba Arcella intermedia.</title>
        <authorList>
            <person name="Ribeiro G.M."/>
            <person name="Porfirio-Sousa A.L."/>
            <person name="Maurer-Alcala X.X."/>
            <person name="Katz L.A."/>
            <person name="Lahr D.J.G."/>
        </authorList>
    </citation>
    <scope>NUCLEOTIDE SEQUENCE</scope>
</reference>
<dbReference type="EMBL" id="GIBP01011479">
    <property type="protein sequence ID" value="NDV40448.1"/>
    <property type="molecule type" value="Transcribed_RNA"/>
</dbReference>
<keyword evidence="1" id="KW-0040">ANK repeat</keyword>
<sequence length="99" mass="11002">MDGLIEWYITTGFPSLDTCDTDKDDAPLLYTAASRGWIDIVRWLFNSKANINAKQRSGSTPLQGAAHNNHIEICKFLLSNGAEHNIQDTCGECPLYSLK</sequence>
<dbReference type="InterPro" id="IPR036770">
    <property type="entry name" value="Ankyrin_rpt-contain_sf"/>
</dbReference>
<organism evidence="2">
    <name type="scientific">Arcella intermedia</name>
    <dbReference type="NCBI Taxonomy" id="1963864"/>
    <lineage>
        <taxon>Eukaryota</taxon>
        <taxon>Amoebozoa</taxon>
        <taxon>Tubulinea</taxon>
        <taxon>Elardia</taxon>
        <taxon>Arcellinida</taxon>
        <taxon>Sphaerothecina</taxon>
        <taxon>Arcellidae</taxon>
        <taxon>Arcella</taxon>
    </lineage>
</organism>
<dbReference type="SMART" id="SM00248">
    <property type="entry name" value="ANK"/>
    <property type="match status" value="2"/>
</dbReference>
<feature type="repeat" description="ANK" evidence="1">
    <location>
        <begin position="57"/>
        <end position="89"/>
    </location>
</feature>
<dbReference type="PROSITE" id="PS50297">
    <property type="entry name" value="ANK_REP_REGION"/>
    <property type="match status" value="1"/>
</dbReference>
<accession>A0A6B2LUI4</accession>
<dbReference type="PANTHER" id="PTHR22677">
    <property type="entry name" value="ANKYRIN REPEAT DOMAIN-CONTAINING PROTEIN 60"/>
    <property type="match status" value="1"/>
</dbReference>
<dbReference type="Gene3D" id="1.25.40.20">
    <property type="entry name" value="Ankyrin repeat-containing domain"/>
    <property type="match status" value="1"/>
</dbReference>
<dbReference type="SUPFAM" id="SSF48403">
    <property type="entry name" value="Ankyrin repeat"/>
    <property type="match status" value="1"/>
</dbReference>
<name>A0A6B2LUI4_9EUKA</name>
<proteinExistence type="predicted"/>
<dbReference type="InterPro" id="IPR039323">
    <property type="entry name" value="ANKRD_45/46/60"/>
</dbReference>
<protein>
    <submittedName>
        <fullName evidence="2">Uncharacterized protein</fullName>
    </submittedName>
</protein>
<dbReference type="PANTHER" id="PTHR22677:SF4">
    <property type="entry name" value="USHER SYNDROME TYPE-1G PROTEIN-LIKE PROTEIN"/>
    <property type="match status" value="1"/>
</dbReference>
<dbReference type="InterPro" id="IPR002110">
    <property type="entry name" value="Ankyrin_rpt"/>
</dbReference>
<evidence type="ECO:0000313" key="2">
    <source>
        <dbReference type="EMBL" id="NDV40448.1"/>
    </source>
</evidence>
<evidence type="ECO:0000256" key="1">
    <source>
        <dbReference type="PROSITE-ProRule" id="PRU00023"/>
    </source>
</evidence>
<dbReference type="AlphaFoldDB" id="A0A6B2LUI4"/>
<dbReference type="PROSITE" id="PS50088">
    <property type="entry name" value="ANK_REPEAT"/>
    <property type="match status" value="1"/>
</dbReference>
<dbReference type="Pfam" id="PF12796">
    <property type="entry name" value="Ank_2"/>
    <property type="match status" value="1"/>
</dbReference>